<dbReference type="Proteomes" id="UP000321379">
    <property type="component" value="Unassembled WGS sequence"/>
</dbReference>
<dbReference type="AlphaFoldDB" id="A0A5C8UL57"/>
<feature type="compositionally biased region" description="Polar residues" evidence="2">
    <location>
        <begin position="414"/>
        <end position="429"/>
    </location>
</feature>
<sequence>MTDNLPSASPPLRPRNRNRNEGAPTRHGQLRSRHPFATAAKWLAAIVGVLAVSTASVAAFAIYDTVSNTKPGIHLATLPGTKAKPVPDIGAIEGGANLLLVGTDTRTGQAGFETKSDLAGSSGAGNNDVTMLLHISADHTNASVVSFPRDMIVSAPACGNRPAASGVMFNSTLARGGLSCTVLTVEKMTGLSIPYAAEISFGGVIAMSNAVGGVTVCLATPVKDKYVGLDLAAGQQTLEGATALAFVRSRHGVGDGSDLGRISNQQVFLSALMRKVTSAGVLSNPLTLYGLAKAAVANMQLSDGLTRPTNLVSIALALKGIGLEHMVFVQYPTIGDPANPARVIAQQSSATILNAALRADQPVTLTGKTGRAAEVDPAAPATPAPGASAPATPSATGSATPDPASTAVALPSDVSGQSASQQTCTKGNH</sequence>
<feature type="region of interest" description="Disordered" evidence="2">
    <location>
        <begin position="1"/>
        <end position="33"/>
    </location>
</feature>
<evidence type="ECO:0000313" key="6">
    <source>
        <dbReference type="Proteomes" id="UP000321379"/>
    </source>
</evidence>
<feature type="region of interest" description="Disordered" evidence="2">
    <location>
        <begin position="372"/>
        <end position="429"/>
    </location>
</feature>
<dbReference type="Gene3D" id="3.40.630.190">
    <property type="entry name" value="LCP protein"/>
    <property type="match status" value="1"/>
</dbReference>
<gene>
    <name evidence="5" type="ORF">FVP33_15960</name>
</gene>
<reference evidence="5 6" key="1">
    <citation type="submission" date="2019-08" db="EMBL/GenBank/DDBJ databases">
        <title>Bacterial whole genome sequence for Glaciihabitans sp. CHu50b-6-2.</title>
        <authorList>
            <person name="Jin L."/>
        </authorList>
    </citation>
    <scope>NUCLEOTIDE SEQUENCE [LARGE SCALE GENOMIC DNA]</scope>
    <source>
        <strain evidence="5 6">CHu50b-6-2</strain>
    </source>
</reference>
<evidence type="ECO:0000259" key="4">
    <source>
        <dbReference type="Pfam" id="PF03816"/>
    </source>
</evidence>
<keyword evidence="6" id="KW-1185">Reference proteome</keyword>
<evidence type="ECO:0000256" key="3">
    <source>
        <dbReference type="SAM" id="Phobius"/>
    </source>
</evidence>
<protein>
    <submittedName>
        <fullName evidence="5">LytR family transcriptional regulator</fullName>
    </submittedName>
</protein>
<feature type="domain" description="Cell envelope-related transcriptional attenuator" evidence="4">
    <location>
        <begin position="126"/>
        <end position="277"/>
    </location>
</feature>
<organism evidence="5 6">
    <name type="scientific">Lacisediminihabitans profunda</name>
    <dbReference type="NCBI Taxonomy" id="2594790"/>
    <lineage>
        <taxon>Bacteria</taxon>
        <taxon>Bacillati</taxon>
        <taxon>Actinomycetota</taxon>
        <taxon>Actinomycetes</taxon>
        <taxon>Micrococcales</taxon>
        <taxon>Microbacteriaceae</taxon>
        <taxon>Lacisediminihabitans</taxon>
    </lineage>
</organism>
<keyword evidence="3" id="KW-1133">Transmembrane helix</keyword>
<proteinExistence type="inferred from homology"/>
<feature type="compositionally biased region" description="Low complexity" evidence="2">
    <location>
        <begin position="376"/>
        <end position="407"/>
    </location>
</feature>
<evidence type="ECO:0000313" key="5">
    <source>
        <dbReference type="EMBL" id="TXN29006.1"/>
    </source>
</evidence>
<evidence type="ECO:0000256" key="1">
    <source>
        <dbReference type="ARBA" id="ARBA00006068"/>
    </source>
</evidence>
<dbReference type="InterPro" id="IPR004474">
    <property type="entry name" value="LytR_CpsA_psr"/>
</dbReference>
<keyword evidence="3" id="KW-0472">Membrane</keyword>
<feature type="transmembrane region" description="Helical" evidence="3">
    <location>
        <begin position="42"/>
        <end position="63"/>
    </location>
</feature>
<dbReference type="PANTHER" id="PTHR33392">
    <property type="entry name" value="POLYISOPRENYL-TEICHOIC ACID--PEPTIDOGLYCAN TEICHOIC ACID TRANSFERASE TAGU"/>
    <property type="match status" value="1"/>
</dbReference>
<keyword evidence="3" id="KW-0812">Transmembrane</keyword>
<dbReference type="NCBIfam" id="TIGR00350">
    <property type="entry name" value="lytR_cpsA_psr"/>
    <property type="match status" value="1"/>
</dbReference>
<dbReference type="EMBL" id="VRMG01000010">
    <property type="protein sequence ID" value="TXN29006.1"/>
    <property type="molecule type" value="Genomic_DNA"/>
</dbReference>
<accession>A0A5C8UL57</accession>
<comment type="similarity">
    <text evidence="1">Belongs to the LytR/CpsA/Psr (LCP) family.</text>
</comment>
<dbReference type="InterPro" id="IPR050922">
    <property type="entry name" value="LytR/CpsA/Psr_CW_biosynth"/>
</dbReference>
<dbReference type="Pfam" id="PF03816">
    <property type="entry name" value="LytR_cpsA_psr"/>
    <property type="match status" value="1"/>
</dbReference>
<comment type="caution">
    <text evidence="5">The sequence shown here is derived from an EMBL/GenBank/DDBJ whole genome shotgun (WGS) entry which is preliminary data.</text>
</comment>
<name>A0A5C8UL57_9MICO</name>
<dbReference type="RefSeq" id="WP_147784676.1">
    <property type="nucleotide sequence ID" value="NZ_VRMG01000010.1"/>
</dbReference>
<evidence type="ECO:0000256" key="2">
    <source>
        <dbReference type="SAM" id="MobiDB-lite"/>
    </source>
</evidence>
<dbReference type="PANTHER" id="PTHR33392:SF6">
    <property type="entry name" value="POLYISOPRENYL-TEICHOIC ACID--PEPTIDOGLYCAN TEICHOIC ACID TRANSFERASE TAGU"/>
    <property type="match status" value="1"/>
</dbReference>